<dbReference type="InterPro" id="IPR015424">
    <property type="entry name" value="PyrdxlP-dep_Trfase"/>
</dbReference>
<evidence type="ECO:0000256" key="3">
    <source>
        <dbReference type="ARBA" id="ARBA00022679"/>
    </source>
</evidence>
<keyword evidence="3" id="KW-0808">Transferase</keyword>
<protein>
    <submittedName>
        <fullName evidence="6">O-acetylhomoserine aminocarboxypropyltransferase</fullName>
    </submittedName>
</protein>
<dbReference type="InterPro" id="IPR006235">
    <property type="entry name" value="OAc-hSer/O-AcSer_sulfhydrylase"/>
</dbReference>
<evidence type="ECO:0000256" key="4">
    <source>
        <dbReference type="ARBA" id="ARBA00022898"/>
    </source>
</evidence>
<dbReference type="RefSeq" id="WP_141358103.1">
    <property type="nucleotide sequence ID" value="NZ_BAAAWM010000001.1"/>
</dbReference>
<dbReference type="PIRSF" id="PIRSF001434">
    <property type="entry name" value="CGS"/>
    <property type="match status" value="1"/>
</dbReference>
<keyword evidence="7" id="KW-1185">Reference proteome</keyword>
<comment type="caution">
    <text evidence="6">The sequence shown here is derived from an EMBL/GenBank/DDBJ whole genome shotgun (WGS) entry which is preliminary data.</text>
</comment>
<accession>A0ABQ0RMP6</accession>
<evidence type="ECO:0000256" key="5">
    <source>
        <dbReference type="RuleBase" id="RU362118"/>
    </source>
</evidence>
<proteinExistence type="inferred from homology"/>
<comment type="similarity">
    <text evidence="2 5">Belongs to the trans-sulfuration enzymes family.</text>
</comment>
<evidence type="ECO:0000313" key="6">
    <source>
        <dbReference type="EMBL" id="GEC13092.1"/>
    </source>
</evidence>
<dbReference type="SUPFAM" id="SSF53383">
    <property type="entry name" value="PLP-dependent transferases"/>
    <property type="match status" value="1"/>
</dbReference>
<reference evidence="6 7" key="1">
    <citation type="submission" date="2019-06" db="EMBL/GenBank/DDBJ databases">
        <title>Whole genome shotgun sequence of Glutamicibacter nicotianae NBRC 14234.</title>
        <authorList>
            <person name="Hosoyama A."/>
            <person name="Uohara A."/>
            <person name="Ohji S."/>
            <person name="Ichikawa N."/>
        </authorList>
    </citation>
    <scope>NUCLEOTIDE SEQUENCE [LARGE SCALE GENOMIC DNA]</scope>
    <source>
        <strain evidence="6 7">NBRC 14234</strain>
    </source>
</reference>
<dbReference type="InterPro" id="IPR015422">
    <property type="entry name" value="PyrdxlP-dep_Trfase_small"/>
</dbReference>
<dbReference type="PANTHER" id="PTHR43797:SF2">
    <property type="entry name" value="HOMOCYSTEINE_CYSTEINE SYNTHASE"/>
    <property type="match status" value="1"/>
</dbReference>
<dbReference type="Proteomes" id="UP000316242">
    <property type="component" value="Unassembled WGS sequence"/>
</dbReference>
<dbReference type="EMBL" id="BJNE01000009">
    <property type="protein sequence ID" value="GEC13092.1"/>
    <property type="molecule type" value="Genomic_DNA"/>
</dbReference>
<sequence length="438" mass="45987">MSQGTDAVHAGYRPSGDFRPMLPPLHNSAAYQFQSHAEAIEKFALRQAGFTYSRTGNPTVSILEQRVAALEGGAHAVATATGQSAVALSLLALTQGPKHIVASSSLYGGTVDLFTDTFADFGIRISFVDQADPLAWDAAIEEDTRAFFLESVSNPLCTVADIPAIAAIAHERNIPVVVDNTLATPLNVRPLELGADIVVHSATKGLAGHGSVLGGVVVDSGKFDFSDAARWPQIAAPRVRLNNTSLLERHGPAAYAMLVRSKFLHDLGPTLAPASAQGILAGIETLPVRAAHVQRSVARLIDALAEYPGIAAIHHPALPEHPSHELARTLAPKGTGCVLAIELAHPSLVSPVIDGLKLISLAANVGDTRTMVSHPATMTHCRLSEQQLADAGLNTSTLRLSVGLEDPADLLADLTQALDHALALSQSAPNETKEVSFA</sequence>
<dbReference type="PANTHER" id="PTHR43797">
    <property type="entry name" value="HOMOCYSTEINE/CYSTEINE SYNTHASE"/>
    <property type="match status" value="1"/>
</dbReference>
<dbReference type="Gene3D" id="3.90.1150.10">
    <property type="entry name" value="Aspartate Aminotransferase, domain 1"/>
    <property type="match status" value="1"/>
</dbReference>
<evidence type="ECO:0000256" key="2">
    <source>
        <dbReference type="ARBA" id="ARBA00009077"/>
    </source>
</evidence>
<dbReference type="InterPro" id="IPR000277">
    <property type="entry name" value="Cys/Met-Metab_PyrdxlP-dep_enz"/>
</dbReference>
<dbReference type="Gene3D" id="3.40.640.10">
    <property type="entry name" value="Type I PLP-dependent aspartate aminotransferase-like (Major domain)"/>
    <property type="match status" value="1"/>
</dbReference>
<keyword evidence="4 5" id="KW-0663">Pyridoxal phosphate</keyword>
<organism evidence="6 7">
    <name type="scientific">Glutamicibacter nicotianae</name>
    <name type="common">Arthrobacter nicotianae</name>
    <dbReference type="NCBI Taxonomy" id="37929"/>
    <lineage>
        <taxon>Bacteria</taxon>
        <taxon>Bacillati</taxon>
        <taxon>Actinomycetota</taxon>
        <taxon>Actinomycetes</taxon>
        <taxon>Micrococcales</taxon>
        <taxon>Micrococcaceae</taxon>
        <taxon>Glutamicibacter</taxon>
    </lineage>
</organism>
<name>A0ABQ0RMP6_GLUNI</name>
<comment type="cofactor">
    <cofactor evidence="1 5">
        <name>pyridoxal 5'-phosphate</name>
        <dbReference type="ChEBI" id="CHEBI:597326"/>
    </cofactor>
</comment>
<evidence type="ECO:0000256" key="1">
    <source>
        <dbReference type="ARBA" id="ARBA00001933"/>
    </source>
</evidence>
<evidence type="ECO:0000313" key="7">
    <source>
        <dbReference type="Proteomes" id="UP000316242"/>
    </source>
</evidence>
<gene>
    <name evidence="6" type="ORF">ANI01nite_22950</name>
</gene>
<dbReference type="InterPro" id="IPR015421">
    <property type="entry name" value="PyrdxlP-dep_Trfase_major"/>
</dbReference>
<dbReference type="Pfam" id="PF01053">
    <property type="entry name" value="Cys_Met_Meta_PP"/>
    <property type="match status" value="1"/>
</dbReference>